<evidence type="ECO:0000259" key="6">
    <source>
        <dbReference type="SMART" id="SM00925"/>
    </source>
</evidence>
<evidence type="ECO:0000313" key="8">
    <source>
        <dbReference type="Proteomes" id="UP001073227"/>
    </source>
</evidence>
<keyword evidence="8" id="KW-1185">Reference proteome</keyword>
<name>A0ABT3ZB96_9HYPH</name>
<evidence type="ECO:0000256" key="1">
    <source>
        <dbReference type="ARBA" id="ARBA00001420"/>
    </source>
</evidence>
<keyword evidence="4" id="KW-0961">Cell wall biogenesis/degradation</keyword>
<dbReference type="SMART" id="SM00925">
    <property type="entry name" value="MltA"/>
    <property type="match status" value="1"/>
</dbReference>
<dbReference type="InterPro" id="IPR010611">
    <property type="entry name" value="3D_dom"/>
</dbReference>
<evidence type="ECO:0000256" key="5">
    <source>
        <dbReference type="ARBA" id="ARBA00030918"/>
    </source>
</evidence>
<evidence type="ECO:0000256" key="4">
    <source>
        <dbReference type="ARBA" id="ARBA00023316"/>
    </source>
</evidence>
<proteinExistence type="predicted"/>
<sequence length="377" mass="40522">MNVSLRREEFASLPGWADDAPAAALAAFCRSARHVAENGPYKTGSLGISHEEFKPAYDAALGLQAAESGLAPASEARAFFEKWFRPVKIDIDDGAGFVTGYYEPELEVTATADSDHAFPFLRKPDNLVKVPDPDDPPVGIPDGYAFMLEQNGEVGVCPDRQAIETGAFRGLGLEIAWAGSRADVFFAHVQGCARLAFPDGRNRRITYAAKSGHPFTGIGGLLVERGEIAANDISMATIRQWLAANPQHADQLMWQNRSFIFFREADVDDPRLGPVAAAKVPLEPGRSLAVDRHIHTFGTPFFINAPDLADFDADRPFARLMIAQDTGTAIVGATRGDLFAGSGPMAGDKAGAIRNKAAFTLLAPVGSQCARRAGHER</sequence>
<keyword evidence="3" id="KW-0456">Lyase</keyword>
<dbReference type="PANTHER" id="PTHR30124">
    <property type="entry name" value="MEMBRANE-BOUND LYTIC MUREIN TRANSGLYCOSYLASE A"/>
    <property type="match status" value="1"/>
</dbReference>
<evidence type="ECO:0000256" key="2">
    <source>
        <dbReference type="ARBA" id="ARBA00012587"/>
    </source>
</evidence>
<protein>
    <recommendedName>
        <fullName evidence="2">peptidoglycan lytic exotransglycosylase</fullName>
        <ecNumber evidence="2">4.2.2.n1</ecNumber>
    </recommendedName>
    <alternativeName>
        <fullName evidence="5">Murein hydrolase A</fullName>
    </alternativeName>
</protein>
<dbReference type="EC" id="4.2.2.n1" evidence="2"/>
<feature type="domain" description="Lytic transglycosylase MltA" evidence="6">
    <location>
        <begin position="105"/>
        <end position="263"/>
    </location>
</feature>
<accession>A0ABT3ZB96</accession>
<dbReference type="Pfam" id="PF06725">
    <property type="entry name" value="3D"/>
    <property type="match status" value="1"/>
</dbReference>
<dbReference type="Proteomes" id="UP001073227">
    <property type="component" value="Unassembled WGS sequence"/>
</dbReference>
<comment type="caution">
    <text evidence="7">The sequence shown here is derived from an EMBL/GenBank/DDBJ whole genome shotgun (WGS) entry which is preliminary data.</text>
</comment>
<dbReference type="Gene3D" id="2.40.40.10">
    <property type="entry name" value="RlpA-like domain"/>
    <property type="match status" value="1"/>
</dbReference>
<evidence type="ECO:0000313" key="7">
    <source>
        <dbReference type="EMBL" id="MCY0149064.1"/>
    </source>
</evidence>
<gene>
    <name evidence="7" type="ORF">OEG84_15460</name>
</gene>
<reference evidence="7" key="1">
    <citation type="submission" date="2022-10" db="EMBL/GenBank/DDBJ databases">
        <title>Hoeflea sp. G2-23, isolated from marine algae.</title>
        <authorList>
            <person name="Kristyanto S."/>
            <person name="Kim J.M."/>
            <person name="Jeon C.O."/>
        </authorList>
    </citation>
    <scope>NUCLEOTIDE SEQUENCE</scope>
    <source>
        <strain evidence="7">G2-23</strain>
    </source>
</reference>
<dbReference type="PANTHER" id="PTHR30124:SF0">
    <property type="entry name" value="MEMBRANE-BOUND LYTIC MUREIN TRANSGLYCOSYLASE A"/>
    <property type="match status" value="1"/>
</dbReference>
<dbReference type="CDD" id="cd14485">
    <property type="entry name" value="mltA_like_LT_A"/>
    <property type="match status" value="1"/>
</dbReference>
<dbReference type="EMBL" id="JAOVZR010000001">
    <property type="protein sequence ID" value="MCY0149064.1"/>
    <property type="molecule type" value="Genomic_DNA"/>
</dbReference>
<dbReference type="InterPro" id="IPR026044">
    <property type="entry name" value="MltA"/>
</dbReference>
<dbReference type="InterPro" id="IPR005300">
    <property type="entry name" value="MltA_B"/>
</dbReference>
<dbReference type="Gene3D" id="2.40.240.50">
    <property type="entry name" value="Barwin-like endoglucanases"/>
    <property type="match status" value="1"/>
</dbReference>
<comment type="catalytic activity">
    <reaction evidence="1">
        <text>Exolytic cleavage of the (1-&gt;4)-beta-glycosidic linkage between N-acetylmuramic acid (MurNAc) and N-acetylglucosamine (GlcNAc) residues in peptidoglycan, from either the reducing or the non-reducing ends of the peptidoglycan chains, with concomitant formation of a 1,6-anhydrobond in the MurNAc residue.</text>
        <dbReference type="EC" id="4.2.2.n1"/>
    </reaction>
</comment>
<dbReference type="RefSeq" id="WP_267654577.1">
    <property type="nucleotide sequence ID" value="NZ_JAOVZR010000001.1"/>
</dbReference>
<dbReference type="CDD" id="cd14668">
    <property type="entry name" value="mlta_B"/>
    <property type="match status" value="1"/>
</dbReference>
<dbReference type="Pfam" id="PF03562">
    <property type="entry name" value="MltA"/>
    <property type="match status" value="1"/>
</dbReference>
<dbReference type="InterPro" id="IPR036908">
    <property type="entry name" value="RlpA-like_sf"/>
</dbReference>
<dbReference type="PIRSF" id="PIRSF019422">
    <property type="entry name" value="MltA"/>
    <property type="match status" value="1"/>
</dbReference>
<organism evidence="7 8">
    <name type="scientific">Hoeflea algicola</name>
    <dbReference type="NCBI Taxonomy" id="2983763"/>
    <lineage>
        <taxon>Bacteria</taxon>
        <taxon>Pseudomonadati</taxon>
        <taxon>Pseudomonadota</taxon>
        <taxon>Alphaproteobacteria</taxon>
        <taxon>Hyphomicrobiales</taxon>
        <taxon>Rhizobiaceae</taxon>
        <taxon>Hoeflea</taxon>
    </lineage>
</organism>
<evidence type="ECO:0000256" key="3">
    <source>
        <dbReference type="ARBA" id="ARBA00023239"/>
    </source>
</evidence>
<dbReference type="SUPFAM" id="SSF50685">
    <property type="entry name" value="Barwin-like endoglucanases"/>
    <property type="match status" value="1"/>
</dbReference>